<dbReference type="InterPro" id="IPR011701">
    <property type="entry name" value="MFS"/>
</dbReference>
<feature type="transmembrane region" description="Helical" evidence="7">
    <location>
        <begin position="128"/>
        <end position="150"/>
    </location>
</feature>
<gene>
    <name evidence="8" type="ORF">AB1207_21990</name>
</gene>
<name>A0ABV3PCR7_9ACTN</name>
<accession>A0ABV3PCR7</accession>
<comment type="similarity">
    <text evidence="2">Belongs to the major facilitator superfamily.</text>
</comment>
<feature type="transmembrane region" description="Helical" evidence="7">
    <location>
        <begin position="328"/>
        <end position="349"/>
    </location>
</feature>
<dbReference type="InterPro" id="IPR036259">
    <property type="entry name" value="MFS_trans_sf"/>
</dbReference>
<dbReference type="Gene3D" id="1.20.1250.20">
    <property type="entry name" value="MFS general substrate transporter like domains"/>
    <property type="match status" value="2"/>
</dbReference>
<feature type="transmembrane region" description="Helical" evidence="7">
    <location>
        <begin position="355"/>
        <end position="374"/>
    </location>
</feature>
<feature type="transmembrane region" description="Helical" evidence="7">
    <location>
        <begin position="240"/>
        <end position="258"/>
    </location>
</feature>
<organism evidence="8 9">
    <name type="scientific">Kineococcus endophyticus</name>
    <dbReference type="NCBI Taxonomy" id="1181883"/>
    <lineage>
        <taxon>Bacteria</taxon>
        <taxon>Bacillati</taxon>
        <taxon>Actinomycetota</taxon>
        <taxon>Actinomycetes</taxon>
        <taxon>Kineosporiales</taxon>
        <taxon>Kineosporiaceae</taxon>
        <taxon>Kineococcus</taxon>
    </lineage>
</organism>
<feature type="transmembrane region" description="Helical" evidence="7">
    <location>
        <begin position="97"/>
        <end position="121"/>
    </location>
</feature>
<feature type="transmembrane region" description="Helical" evidence="7">
    <location>
        <begin position="296"/>
        <end position="316"/>
    </location>
</feature>
<feature type="transmembrane region" description="Helical" evidence="7">
    <location>
        <begin position="74"/>
        <end position="91"/>
    </location>
</feature>
<evidence type="ECO:0000256" key="7">
    <source>
        <dbReference type="SAM" id="Phobius"/>
    </source>
</evidence>
<evidence type="ECO:0000256" key="3">
    <source>
        <dbReference type="ARBA" id="ARBA00022448"/>
    </source>
</evidence>
<keyword evidence="4 7" id="KW-0812">Transmembrane</keyword>
<keyword evidence="6 7" id="KW-0472">Membrane</keyword>
<evidence type="ECO:0000256" key="5">
    <source>
        <dbReference type="ARBA" id="ARBA00022989"/>
    </source>
</evidence>
<comment type="subcellular location">
    <subcellularLocation>
        <location evidence="1">Endomembrane system</location>
        <topology evidence="1">Multi-pass membrane protein</topology>
    </subcellularLocation>
</comment>
<evidence type="ECO:0000313" key="9">
    <source>
        <dbReference type="Proteomes" id="UP001555826"/>
    </source>
</evidence>
<evidence type="ECO:0000256" key="1">
    <source>
        <dbReference type="ARBA" id="ARBA00004127"/>
    </source>
</evidence>
<reference evidence="8 9" key="1">
    <citation type="submission" date="2024-07" db="EMBL/GenBank/DDBJ databases">
        <authorList>
            <person name="Thanompreechachai J."/>
            <person name="Duangmal K."/>
        </authorList>
    </citation>
    <scope>NUCLEOTIDE SEQUENCE [LARGE SCALE GENOMIC DNA]</scope>
    <source>
        <strain evidence="8 9">KCTC 19886</strain>
    </source>
</reference>
<dbReference type="PANTHER" id="PTHR23514">
    <property type="entry name" value="BYPASS OF STOP CODON PROTEIN 6"/>
    <property type="match status" value="1"/>
</dbReference>
<feature type="transmembrane region" description="Helical" evidence="7">
    <location>
        <begin position="198"/>
        <end position="217"/>
    </location>
</feature>
<comment type="caution">
    <text evidence="8">The sequence shown here is derived from an EMBL/GenBank/DDBJ whole genome shotgun (WGS) entry which is preliminary data.</text>
</comment>
<dbReference type="EMBL" id="JBFNQN010000017">
    <property type="protein sequence ID" value="MEW9267425.1"/>
    <property type="molecule type" value="Genomic_DNA"/>
</dbReference>
<keyword evidence="3" id="KW-0813">Transport</keyword>
<feature type="transmembrane region" description="Helical" evidence="7">
    <location>
        <begin position="270"/>
        <end position="290"/>
    </location>
</feature>
<evidence type="ECO:0000256" key="4">
    <source>
        <dbReference type="ARBA" id="ARBA00022692"/>
    </source>
</evidence>
<feature type="transmembrane region" description="Helical" evidence="7">
    <location>
        <begin position="156"/>
        <end position="177"/>
    </location>
</feature>
<dbReference type="InterPro" id="IPR051788">
    <property type="entry name" value="MFS_Transporter"/>
</dbReference>
<keyword evidence="9" id="KW-1185">Reference proteome</keyword>
<dbReference type="PANTHER" id="PTHR23514:SF3">
    <property type="entry name" value="BYPASS OF STOP CODON PROTEIN 6"/>
    <property type="match status" value="1"/>
</dbReference>
<dbReference type="RefSeq" id="WP_367640747.1">
    <property type="nucleotide sequence ID" value="NZ_JBFNQN010000017.1"/>
</dbReference>
<protein>
    <submittedName>
        <fullName evidence="8">MFS transporter</fullName>
    </submittedName>
</protein>
<dbReference type="Proteomes" id="UP001555826">
    <property type="component" value="Unassembled WGS sequence"/>
</dbReference>
<feature type="transmembrane region" description="Helical" evidence="7">
    <location>
        <begin position="43"/>
        <end position="62"/>
    </location>
</feature>
<sequence>MRPLLGLAVVGVVGFVVLGSVTSALGPVLPTLRARHDLDASGAAWLLTAFSLGATVGVLLAGIVQRRVPDRTSLAVGSGLVFAGCALLPAADDAVAAIGVLLLIGLGFGAVDLLLNLVLAGAGRHGSLLMAVSAAFGVGAVGMPLLVGWHPGRVDLPFWTCAGGALLLAALTRWLDLPAPRRRVPPGCRVLPGRAGPAGGRIAVVLLGAVLLGYVTLEGGVAGWETTHLHATGGSSPSEAAGAVALFWGGLTIGRLLAAPLVARLRPRRLLLLALGASTLSLLAAATLGVVPGAAVVAYALAGLSIAPVFPAVIAWHTMRYPGGEGVVVLFATALAGPVLTAPVTGALVDAHGTQAIPWILTALAAVTTALVVATRASRVLR</sequence>
<proteinExistence type="inferred from homology"/>
<dbReference type="SUPFAM" id="SSF103473">
    <property type="entry name" value="MFS general substrate transporter"/>
    <property type="match status" value="1"/>
</dbReference>
<keyword evidence="5 7" id="KW-1133">Transmembrane helix</keyword>
<dbReference type="Pfam" id="PF07690">
    <property type="entry name" value="MFS_1"/>
    <property type="match status" value="2"/>
</dbReference>
<evidence type="ECO:0000256" key="2">
    <source>
        <dbReference type="ARBA" id="ARBA00008335"/>
    </source>
</evidence>
<evidence type="ECO:0000313" key="8">
    <source>
        <dbReference type="EMBL" id="MEW9267425.1"/>
    </source>
</evidence>
<evidence type="ECO:0000256" key="6">
    <source>
        <dbReference type="ARBA" id="ARBA00023136"/>
    </source>
</evidence>